<comment type="similarity">
    <text evidence="3">Belongs to the RxLR effector family.</text>
</comment>
<evidence type="ECO:0000256" key="4">
    <source>
        <dbReference type="ARBA" id="ARBA00022525"/>
    </source>
</evidence>
<keyword evidence="4" id="KW-0964">Secreted</keyword>
<accession>D0NMY0</accession>
<dbReference type="RefSeq" id="XP_002899527.1">
    <property type="nucleotide sequence ID" value="XM_002899481.2"/>
</dbReference>
<dbReference type="Proteomes" id="UP000006643">
    <property type="component" value="Unassembled WGS sequence"/>
</dbReference>
<dbReference type="AlphaFoldDB" id="D0NMY0"/>
<dbReference type="OMA" id="LEMDIWR"/>
<dbReference type="EMBL" id="DS028147">
    <property type="protein sequence ID" value="EEY61887.1"/>
    <property type="molecule type" value="Genomic_DNA"/>
</dbReference>
<evidence type="ECO:0000256" key="5">
    <source>
        <dbReference type="ARBA" id="ARBA00022729"/>
    </source>
</evidence>
<dbReference type="VEuPathDB" id="FungiDB:PITG_13847"/>
<reference evidence="9" key="1">
    <citation type="journal article" date="2009" name="Nature">
        <title>Genome sequence and analysis of the Irish potato famine pathogen Phytophthora infestans.</title>
        <authorList>
            <consortium name="The Broad Institute Genome Sequencing Platform"/>
            <person name="Haas B.J."/>
            <person name="Kamoun S."/>
            <person name="Zody M.C."/>
            <person name="Jiang R.H."/>
            <person name="Handsaker R.E."/>
            <person name="Cano L.M."/>
            <person name="Grabherr M."/>
            <person name="Kodira C.D."/>
            <person name="Raffaele S."/>
            <person name="Torto-Alalibo T."/>
            <person name="Bozkurt T.O."/>
            <person name="Ah-Fong A.M."/>
            <person name="Alvarado L."/>
            <person name="Anderson V.L."/>
            <person name="Armstrong M.R."/>
            <person name="Avrova A."/>
            <person name="Baxter L."/>
            <person name="Beynon J."/>
            <person name="Boevink P.C."/>
            <person name="Bollmann S.R."/>
            <person name="Bos J.I."/>
            <person name="Bulone V."/>
            <person name="Cai G."/>
            <person name="Cakir C."/>
            <person name="Carrington J.C."/>
            <person name="Chawner M."/>
            <person name="Conti L."/>
            <person name="Costanzo S."/>
            <person name="Ewan R."/>
            <person name="Fahlgren N."/>
            <person name="Fischbach M.A."/>
            <person name="Fugelstad J."/>
            <person name="Gilroy E.M."/>
            <person name="Gnerre S."/>
            <person name="Green P.J."/>
            <person name="Grenville-Briggs L.J."/>
            <person name="Griffith J."/>
            <person name="Grunwald N.J."/>
            <person name="Horn K."/>
            <person name="Horner N.R."/>
            <person name="Hu C.H."/>
            <person name="Huitema E."/>
            <person name="Jeong D.H."/>
            <person name="Jones A.M."/>
            <person name="Jones J.D."/>
            <person name="Jones R.W."/>
            <person name="Karlsson E.K."/>
            <person name="Kunjeti S.G."/>
            <person name="Lamour K."/>
            <person name="Liu Z."/>
            <person name="Ma L."/>
            <person name="Maclean D."/>
            <person name="Chibucos M.C."/>
            <person name="McDonald H."/>
            <person name="McWalters J."/>
            <person name="Meijer H.J."/>
            <person name="Morgan W."/>
            <person name="Morris P.F."/>
            <person name="Munro C.A."/>
            <person name="O'Neill K."/>
            <person name="Ospina-Giraldo M."/>
            <person name="Pinzon A."/>
            <person name="Pritchard L."/>
            <person name="Ramsahoye B."/>
            <person name="Ren Q."/>
            <person name="Restrepo S."/>
            <person name="Roy S."/>
            <person name="Sadanandom A."/>
            <person name="Savidor A."/>
            <person name="Schornack S."/>
            <person name="Schwartz D.C."/>
            <person name="Schumann U.D."/>
            <person name="Schwessinger B."/>
            <person name="Seyer L."/>
            <person name="Sharpe T."/>
            <person name="Silvar C."/>
            <person name="Song J."/>
            <person name="Studholme D.J."/>
            <person name="Sykes S."/>
            <person name="Thines M."/>
            <person name="van de Vondervoort P.J."/>
            <person name="Phuntumart V."/>
            <person name="Wawra S."/>
            <person name="Weide R."/>
            <person name="Win J."/>
            <person name="Young C."/>
            <person name="Zhou S."/>
            <person name="Fry W."/>
            <person name="Meyers B.C."/>
            <person name="van West P."/>
            <person name="Ristaino J."/>
            <person name="Govers F."/>
            <person name="Birch P.R."/>
            <person name="Whisson S.C."/>
            <person name="Judelson H.S."/>
            <person name="Nusbaum C."/>
        </authorList>
    </citation>
    <scope>NUCLEOTIDE SEQUENCE [LARGE SCALE GENOMIC DNA]</scope>
    <source>
        <strain evidence="9">T30-4</strain>
    </source>
</reference>
<dbReference type="GeneID" id="9461476"/>
<dbReference type="Pfam" id="PF16810">
    <property type="entry name" value="RXLR"/>
    <property type="match status" value="1"/>
</dbReference>
<dbReference type="OrthoDB" id="119940at2759"/>
<evidence type="ECO:0000259" key="7">
    <source>
        <dbReference type="Pfam" id="PF22748"/>
    </source>
</evidence>
<feature type="non-terminal residue" evidence="8">
    <location>
        <position position="512"/>
    </location>
</feature>
<dbReference type="eggNOG" id="ENOG502RG5E">
    <property type="taxonomic scope" value="Eukaryota"/>
</dbReference>
<proteinExistence type="inferred from homology"/>
<evidence type="ECO:0000256" key="6">
    <source>
        <dbReference type="ARBA" id="ARBA00023026"/>
    </source>
</evidence>
<dbReference type="KEGG" id="pif:PITG_13847"/>
<dbReference type="GO" id="GO:0043657">
    <property type="term" value="C:host cell"/>
    <property type="evidence" value="ECO:0007669"/>
    <property type="project" value="UniProtKB-SubCell"/>
</dbReference>
<sequence length="512" mass="58075">MVAMIVQCTRTKYAHSLILLVATALIIFASVVSHSASLKTIRVDIETSDRTRSADPPKSLANRQLNTIATDSKEDEDRVNFGINKIKDFGAKKLQKLTEGVQTKFQQQQLNRWEAEGKTSDGVFKLLKLDAEGTNILRSPELSTWMAFVSKQGKDPYDFLLFKLRRRYDDVDLAKMLVLSKNDANSKAIAEKLETLQLEKWMTDKKSIIDVFRLLKLNEEGVTLLKSPMLSIWVSYAEKLNKDPYELLFLAIKSTSFDEAKLAKMIGSAKGDIQTGFIAKKMEQLQLDKWSAAGKSGDDVFKSIGLDKEGGKLFESPAWNTWVAYLNMQGNNADEIIFSVLRKQLGDVGLTNAFARANGANSRLTKDVATRLEMDIWRMNGHTSDDMFKILKLNEKGDKVFESPGFTTWVAYVLKLDGYKKTPDEFAPIRQLERHFGDATLARMLANSKRRASSAKTKEYIKDLQDWQFEKWVVEETSPNVLSQLLRKKLLGVDRVRSDFRNFLKHNPELSG</sequence>
<dbReference type="InterPro" id="IPR031825">
    <property type="entry name" value="RXLR"/>
</dbReference>
<evidence type="ECO:0000256" key="1">
    <source>
        <dbReference type="ARBA" id="ARBA00004340"/>
    </source>
</evidence>
<feature type="domain" description="RxLR effector PexRD54 WY" evidence="7">
    <location>
        <begin position="376"/>
        <end position="413"/>
    </location>
</feature>
<evidence type="ECO:0000313" key="9">
    <source>
        <dbReference type="Proteomes" id="UP000006643"/>
    </source>
</evidence>
<dbReference type="HOGENOM" id="CLU_021192_3_2_1"/>
<evidence type="ECO:0000256" key="2">
    <source>
        <dbReference type="ARBA" id="ARBA00004613"/>
    </source>
</evidence>
<evidence type="ECO:0000313" key="8">
    <source>
        <dbReference type="EMBL" id="EEY61887.1"/>
    </source>
</evidence>
<organism evidence="8 9">
    <name type="scientific">Phytophthora infestans (strain T30-4)</name>
    <name type="common">Potato late blight agent</name>
    <dbReference type="NCBI Taxonomy" id="403677"/>
    <lineage>
        <taxon>Eukaryota</taxon>
        <taxon>Sar</taxon>
        <taxon>Stramenopiles</taxon>
        <taxon>Oomycota</taxon>
        <taxon>Peronosporomycetes</taxon>
        <taxon>Peronosporales</taxon>
        <taxon>Peronosporaceae</taxon>
        <taxon>Phytophthora</taxon>
    </lineage>
</organism>
<keyword evidence="6" id="KW-0843">Virulence</keyword>
<dbReference type="Pfam" id="PF22748">
    <property type="entry name" value="PexRD54_WY"/>
    <property type="match status" value="1"/>
</dbReference>
<gene>
    <name evidence="8" type="ORF">PITG_13847</name>
</gene>
<dbReference type="InParanoid" id="D0NMY0"/>
<dbReference type="GO" id="GO:0005576">
    <property type="term" value="C:extracellular region"/>
    <property type="evidence" value="ECO:0007669"/>
    <property type="project" value="UniProtKB-SubCell"/>
</dbReference>
<comment type="subcellular location">
    <subcellularLocation>
        <location evidence="1">Host cell</location>
    </subcellularLocation>
    <subcellularLocation>
        <location evidence="2">Secreted</location>
    </subcellularLocation>
</comment>
<protein>
    <submittedName>
        <fullName evidence="8">Secreted RxLR effector peptide protein, putative</fullName>
    </submittedName>
</protein>
<keyword evidence="5" id="KW-0732">Signal</keyword>
<dbReference type="InterPro" id="IPR054463">
    <property type="entry name" value="PexRD54_WY"/>
</dbReference>
<evidence type="ECO:0000256" key="3">
    <source>
        <dbReference type="ARBA" id="ARBA00010400"/>
    </source>
</evidence>
<keyword evidence="9" id="KW-1185">Reference proteome</keyword>
<name>D0NMY0_PHYIT</name>